<comment type="caution">
    <text evidence="3">The sequence shown here is derived from an EMBL/GenBank/DDBJ whole genome shotgun (WGS) entry which is preliminary data.</text>
</comment>
<dbReference type="Proteomes" id="UP001604336">
    <property type="component" value="Unassembled WGS sequence"/>
</dbReference>
<accession>A0ABD1UJS7</accession>
<sequence length="345" mass="39342">MQSIVPHVTLVRNDTIHSIDFAVEEGRCPIPSLRPGRRRLVNLSKILKICRRLGSASWLIKVLIDQKLKGVTLEAGDFLYCVQISFKIVVSEIGRFTFIAEGVKERKIDTILRLSRNIGFILGRDIFWNRREHAVIACALLDYPTNMQQMRQEDSKRVKAPKSQQREGHDSLMRRVRNLCSKVDVSPETMVNSKKLKSPLRMEGNRQGAIKSEDSMNPKTSIPSKREGKKSHLGSDKDVLVWSKKVMSPERKPTVGDIALDASKHVTFETRIPNSVNVELHFREGTDSDFHHRPHQLTEQVEFDPQSHSSDAVNMDRCIHIFLLMFSLLLVGFIRVLLLGFQSTP</sequence>
<keyword evidence="2" id="KW-1133">Transmembrane helix</keyword>
<keyword evidence="2" id="KW-0812">Transmembrane</keyword>
<reference evidence="4" key="1">
    <citation type="submission" date="2024-07" db="EMBL/GenBank/DDBJ databases">
        <title>Two chromosome-level genome assemblies of Korean endemic species Abeliophyllum distichum and Forsythia ovata (Oleaceae).</title>
        <authorList>
            <person name="Jang H."/>
        </authorList>
    </citation>
    <scope>NUCLEOTIDE SEQUENCE [LARGE SCALE GENOMIC DNA]</scope>
</reference>
<evidence type="ECO:0000256" key="1">
    <source>
        <dbReference type="SAM" id="MobiDB-lite"/>
    </source>
</evidence>
<gene>
    <name evidence="3" type="ORF">Adt_10352</name>
</gene>
<keyword evidence="4" id="KW-1185">Reference proteome</keyword>
<dbReference type="AlphaFoldDB" id="A0ABD1UJS7"/>
<name>A0ABD1UJS7_9LAMI</name>
<keyword evidence="2" id="KW-0472">Membrane</keyword>
<evidence type="ECO:0000313" key="3">
    <source>
        <dbReference type="EMBL" id="KAL2525298.1"/>
    </source>
</evidence>
<protein>
    <submittedName>
        <fullName evidence="3">Uncharacterized protein</fullName>
    </submittedName>
</protein>
<feature type="region of interest" description="Disordered" evidence="1">
    <location>
        <begin position="151"/>
        <end position="172"/>
    </location>
</feature>
<feature type="region of interest" description="Disordered" evidence="1">
    <location>
        <begin position="188"/>
        <end position="234"/>
    </location>
</feature>
<organism evidence="3 4">
    <name type="scientific">Abeliophyllum distichum</name>
    <dbReference type="NCBI Taxonomy" id="126358"/>
    <lineage>
        <taxon>Eukaryota</taxon>
        <taxon>Viridiplantae</taxon>
        <taxon>Streptophyta</taxon>
        <taxon>Embryophyta</taxon>
        <taxon>Tracheophyta</taxon>
        <taxon>Spermatophyta</taxon>
        <taxon>Magnoliopsida</taxon>
        <taxon>eudicotyledons</taxon>
        <taxon>Gunneridae</taxon>
        <taxon>Pentapetalae</taxon>
        <taxon>asterids</taxon>
        <taxon>lamiids</taxon>
        <taxon>Lamiales</taxon>
        <taxon>Oleaceae</taxon>
        <taxon>Forsythieae</taxon>
        <taxon>Abeliophyllum</taxon>
    </lineage>
</organism>
<evidence type="ECO:0000256" key="2">
    <source>
        <dbReference type="SAM" id="Phobius"/>
    </source>
</evidence>
<feature type="transmembrane region" description="Helical" evidence="2">
    <location>
        <begin position="319"/>
        <end position="341"/>
    </location>
</feature>
<dbReference type="EMBL" id="JBFOLK010000003">
    <property type="protein sequence ID" value="KAL2525298.1"/>
    <property type="molecule type" value="Genomic_DNA"/>
</dbReference>
<proteinExistence type="predicted"/>
<evidence type="ECO:0000313" key="4">
    <source>
        <dbReference type="Proteomes" id="UP001604336"/>
    </source>
</evidence>